<dbReference type="GO" id="GO:1903457">
    <property type="term" value="P:lactate catabolic process"/>
    <property type="evidence" value="ECO:0007669"/>
    <property type="project" value="TreeGrafter"/>
</dbReference>
<dbReference type="InterPro" id="IPR006094">
    <property type="entry name" value="Oxid_FAD_bind_N"/>
</dbReference>
<dbReference type="GO" id="GO:0004458">
    <property type="term" value="F:D-lactate dehydrogenase (cytochrome) activity"/>
    <property type="evidence" value="ECO:0007669"/>
    <property type="project" value="TreeGrafter"/>
</dbReference>
<dbReference type="Gene3D" id="3.30.465.10">
    <property type="match status" value="1"/>
</dbReference>
<keyword evidence="3" id="KW-0274">FAD</keyword>
<accession>A0A3R9RLC3</accession>
<dbReference type="InterPro" id="IPR016169">
    <property type="entry name" value="FAD-bd_PCMH_sub2"/>
</dbReference>
<name>A0A3R9RLC3_9CREN</name>
<dbReference type="PANTHER" id="PTHR11748">
    <property type="entry name" value="D-LACTATE DEHYDROGENASE"/>
    <property type="match status" value="1"/>
</dbReference>
<keyword evidence="7" id="KW-1185">Reference proteome</keyword>
<dbReference type="InterPro" id="IPR036318">
    <property type="entry name" value="FAD-bd_PCMH-like_sf"/>
</dbReference>
<evidence type="ECO:0000256" key="3">
    <source>
        <dbReference type="ARBA" id="ARBA00022827"/>
    </source>
</evidence>
<dbReference type="SUPFAM" id="SSF56176">
    <property type="entry name" value="FAD-binding/transporter-associated domain-like"/>
    <property type="match status" value="1"/>
</dbReference>
<feature type="domain" description="FAD-binding PCMH-type" evidence="4">
    <location>
        <begin position="31"/>
        <end position="199"/>
    </location>
</feature>
<dbReference type="GO" id="GO:0008720">
    <property type="term" value="F:D-lactate dehydrogenase (NAD+) activity"/>
    <property type="evidence" value="ECO:0007669"/>
    <property type="project" value="TreeGrafter"/>
</dbReference>
<organism evidence="5 7">
    <name type="scientific">Candidatus Methanodesulfokora washburnensis</name>
    <dbReference type="NCBI Taxonomy" id="2478471"/>
    <lineage>
        <taxon>Archaea</taxon>
        <taxon>Thermoproteota</taxon>
        <taxon>Candidatus Korarchaeia</taxon>
        <taxon>Candidatus Korarchaeia incertae sedis</taxon>
        <taxon>Candidatus Methanodesulfokora</taxon>
    </lineage>
</organism>
<dbReference type="OrthoDB" id="26910at2157"/>
<evidence type="ECO:0000256" key="1">
    <source>
        <dbReference type="ARBA" id="ARBA00008000"/>
    </source>
</evidence>
<dbReference type="Proteomes" id="UP000316217">
    <property type="component" value="Unassembled WGS sequence"/>
</dbReference>
<comment type="caution">
    <text evidence="5">The sequence shown here is derived from an EMBL/GenBank/DDBJ whole genome shotgun (WGS) entry which is preliminary data.</text>
</comment>
<evidence type="ECO:0000313" key="7">
    <source>
        <dbReference type="Proteomes" id="UP000277582"/>
    </source>
</evidence>
<dbReference type="GO" id="GO:0071949">
    <property type="term" value="F:FAD binding"/>
    <property type="evidence" value="ECO:0007669"/>
    <property type="project" value="InterPro"/>
</dbReference>
<dbReference type="Proteomes" id="UP000277582">
    <property type="component" value="Unassembled WGS sequence"/>
</dbReference>
<evidence type="ECO:0000313" key="6">
    <source>
        <dbReference type="EMBL" id="RZN63753.1"/>
    </source>
</evidence>
<dbReference type="RefSeq" id="WP_125672265.1">
    <property type="nucleotide sequence ID" value="NZ_RCOS01000137.1"/>
</dbReference>
<dbReference type="Pfam" id="PF01565">
    <property type="entry name" value="FAD_binding_4"/>
    <property type="match status" value="1"/>
</dbReference>
<comment type="similarity">
    <text evidence="1">Belongs to the FAD-binding oxidoreductase/transferase type 4 family.</text>
</comment>
<evidence type="ECO:0000313" key="5">
    <source>
        <dbReference type="EMBL" id="RSN72830.1"/>
    </source>
</evidence>
<reference evidence="6 8" key="2">
    <citation type="journal article" date="2019" name="Nat. Microbiol.">
        <title>Wide diversity of methane and short-chain alkane metabolisms in uncultured archaea.</title>
        <authorList>
            <person name="Borrel G."/>
            <person name="Adam P.S."/>
            <person name="McKay L.J."/>
            <person name="Chen L.X."/>
            <person name="Sierra-Garcia I.N."/>
            <person name="Sieber C.M."/>
            <person name="Letourneur Q."/>
            <person name="Ghozlane A."/>
            <person name="Andersen G.L."/>
            <person name="Li W.J."/>
            <person name="Hallam S.J."/>
            <person name="Muyzer G."/>
            <person name="de Oliveira V.M."/>
            <person name="Inskeep W.P."/>
            <person name="Banfield J.F."/>
            <person name="Gribaldo S."/>
        </authorList>
    </citation>
    <scope>NUCLEOTIDE SEQUENCE [LARGE SCALE GENOMIC DNA]</scope>
    <source>
        <strain evidence="6">NM4</strain>
    </source>
</reference>
<dbReference type="EMBL" id="RCOS01000137">
    <property type="protein sequence ID" value="RSN72830.1"/>
    <property type="molecule type" value="Genomic_DNA"/>
</dbReference>
<proteinExistence type="inferred from homology"/>
<gene>
    <name evidence="5" type="ORF">D6D85_12345</name>
    <name evidence="6" type="ORF">EF810_00185</name>
</gene>
<evidence type="ECO:0000256" key="2">
    <source>
        <dbReference type="ARBA" id="ARBA00022630"/>
    </source>
</evidence>
<dbReference type="PROSITE" id="PS51387">
    <property type="entry name" value="FAD_PCMH"/>
    <property type="match status" value="1"/>
</dbReference>
<dbReference type="InterPro" id="IPR016164">
    <property type="entry name" value="FAD-linked_Oxase-like_C"/>
</dbReference>
<evidence type="ECO:0000313" key="8">
    <source>
        <dbReference type="Proteomes" id="UP000316217"/>
    </source>
</evidence>
<dbReference type="PANTHER" id="PTHR11748:SF111">
    <property type="entry name" value="D-LACTATE DEHYDROGENASE, MITOCHONDRIAL-RELATED"/>
    <property type="match status" value="1"/>
</dbReference>
<keyword evidence="2" id="KW-0285">Flavoprotein</keyword>
<dbReference type="AlphaFoldDB" id="A0A3R9RLC3"/>
<protein>
    <submittedName>
        <fullName evidence="5">FAD-binding oxidoreductase</fullName>
    </submittedName>
</protein>
<reference evidence="5 7" key="1">
    <citation type="submission" date="2018-10" db="EMBL/GenBank/DDBJ databases">
        <title>Co-occurring genomic capacity for anaerobic methane metabolism and dissimilatory sulfite reduction discovered in the Korarchaeota.</title>
        <authorList>
            <person name="Mckay L.J."/>
            <person name="Dlakic M."/>
            <person name="Fields M.W."/>
            <person name="Delmont T.O."/>
            <person name="Eren A.M."/>
            <person name="Jay Z.J."/>
            <person name="Klingelsmith K.B."/>
            <person name="Rusch D.B."/>
            <person name="Inskeep W.P."/>
        </authorList>
    </citation>
    <scope>NUCLEOTIDE SEQUENCE [LARGE SCALE GENOMIC DNA]</scope>
    <source>
        <strain evidence="5 7">MDKW</strain>
    </source>
</reference>
<sequence length="419" mass="47096">MSSAEIPFSESPIQRYLYSHDVSNAPLIGLFLKMPDAVYQPRNEQEVLEILKIAKERKTPVIPRGAGTSGYGGVLPTKGGIIIDFTRMDAFEVDEDKMLIECEPGAVWWDIEKKLNKKGLSLRVYPSSALSSTVAGWIAQDGYGYGSLKYGGIRDNVVKLRIVDFNGVREVEGEELKKYVGMEGTTGLIVRAWIKVKKQEDMRYYAFFVSPNEAEKLVYSGDHYTAFFLDSGYIKLKNMAFGTNMPEKDTLMIATTQRLEGDESIGEEIWNGRFYPLRIKKLGPSLVEAENILPSNKIEEYITLLKNKIKSPNGSEVCYIKDRRGAVLTFILSDERKKIAYPLTWRYSLKAVKIAKRMGGVSYSTGLFLSHESKTLLGKDYSEILAFKKKVDPNSLLNPGKVFPEGIIPFFIRLAGLIA</sequence>
<dbReference type="EMBL" id="RXII01000001">
    <property type="protein sequence ID" value="RZN63753.1"/>
    <property type="molecule type" value="Genomic_DNA"/>
</dbReference>
<dbReference type="SUPFAM" id="SSF55103">
    <property type="entry name" value="FAD-linked oxidases, C-terminal domain"/>
    <property type="match status" value="1"/>
</dbReference>
<evidence type="ECO:0000259" key="4">
    <source>
        <dbReference type="PROSITE" id="PS51387"/>
    </source>
</evidence>
<dbReference type="InterPro" id="IPR016166">
    <property type="entry name" value="FAD-bd_PCMH"/>
</dbReference>